<protein>
    <submittedName>
        <fullName evidence="8">MFS transporter</fullName>
    </submittedName>
</protein>
<feature type="transmembrane region" description="Helical" evidence="6">
    <location>
        <begin position="44"/>
        <end position="62"/>
    </location>
</feature>
<comment type="caution">
    <text evidence="8">The sequence shown here is derived from an EMBL/GenBank/DDBJ whole genome shotgun (WGS) entry which is preliminary data.</text>
</comment>
<dbReference type="Gene3D" id="1.20.1250.20">
    <property type="entry name" value="MFS general substrate transporter like domains"/>
    <property type="match status" value="1"/>
</dbReference>
<dbReference type="InterPro" id="IPR036259">
    <property type="entry name" value="MFS_trans_sf"/>
</dbReference>
<feature type="transmembrane region" description="Helical" evidence="6">
    <location>
        <begin position="195"/>
        <end position="216"/>
    </location>
</feature>
<keyword evidence="5 6" id="KW-0472">Membrane</keyword>
<reference evidence="8" key="1">
    <citation type="submission" date="2022-11" db="EMBL/GenBank/DDBJ databases">
        <title>Larsenimonas rhizosphaerae sp. nov., isolated from a tidal mudflat.</title>
        <authorList>
            <person name="Lee S.D."/>
            <person name="Kim I.S."/>
        </authorList>
    </citation>
    <scope>NUCLEOTIDE SEQUENCE</scope>
    <source>
        <strain evidence="8">GH2-1</strain>
    </source>
</reference>
<feature type="transmembrane region" description="Helical" evidence="6">
    <location>
        <begin position="133"/>
        <end position="154"/>
    </location>
</feature>
<dbReference type="InterPro" id="IPR020846">
    <property type="entry name" value="MFS_dom"/>
</dbReference>
<dbReference type="PANTHER" id="PTHR42718">
    <property type="entry name" value="MAJOR FACILITATOR SUPERFAMILY MULTIDRUG TRANSPORTER MFSC"/>
    <property type="match status" value="1"/>
</dbReference>
<keyword evidence="9" id="KW-1185">Reference proteome</keyword>
<dbReference type="AlphaFoldDB" id="A0AA41ZMU3"/>
<dbReference type="SUPFAM" id="SSF103473">
    <property type="entry name" value="MFS general substrate transporter"/>
    <property type="match status" value="1"/>
</dbReference>
<evidence type="ECO:0000256" key="4">
    <source>
        <dbReference type="ARBA" id="ARBA00022989"/>
    </source>
</evidence>
<dbReference type="InterPro" id="IPR011701">
    <property type="entry name" value="MFS"/>
</dbReference>
<evidence type="ECO:0000256" key="2">
    <source>
        <dbReference type="ARBA" id="ARBA00022448"/>
    </source>
</evidence>
<dbReference type="PANTHER" id="PTHR42718:SF9">
    <property type="entry name" value="MAJOR FACILITATOR SUPERFAMILY MULTIDRUG TRANSPORTER MFSC"/>
    <property type="match status" value="1"/>
</dbReference>
<dbReference type="PROSITE" id="PS50850">
    <property type="entry name" value="MFS"/>
    <property type="match status" value="1"/>
</dbReference>
<feature type="transmembrane region" description="Helical" evidence="6">
    <location>
        <begin position="160"/>
        <end position="183"/>
    </location>
</feature>
<dbReference type="Pfam" id="PF07690">
    <property type="entry name" value="MFS_1"/>
    <property type="match status" value="1"/>
</dbReference>
<evidence type="ECO:0000256" key="1">
    <source>
        <dbReference type="ARBA" id="ARBA00004141"/>
    </source>
</evidence>
<evidence type="ECO:0000256" key="5">
    <source>
        <dbReference type="ARBA" id="ARBA00023136"/>
    </source>
</evidence>
<dbReference type="EMBL" id="JAPIVE010000003">
    <property type="protein sequence ID" value="MCX2524773.1"/>
    <property type="molecule type" value="Genomic_DNA"/>
</dbReference>
<evidence type="ECO:0000313" key="9">
    <source>
        <dbReference type="Proteomes" id="UP001165678"/>
    </source>
</evidence>
<gene>
    <name evidence="8" type="ORF">OQ287_11035</name>
</gene>
<feature type="transmembrane region" description="Helical" evidence="6">
    <location>
        <begin position="261"/>
        <end position="282"/>
    </location>
</feature>
<evidence type="ECO:0000256" key="3">
    <source>
        <dbReference type="ARBA" id="ARBA00022692"/>
    </source>
</evidence>
<dbReference type="Gene3D" id="1.20.1720.10">
    <property type="entry name" value="Multidrug resistance protein D"/>
    <property type="match status" value="1"/>
</dbReference>
<feature type="transmembrane region" description="Helical" evidence="6">
    <location>
        <begin position="74"/>
        <end position="93"/>
    </location>
</feature>
<feature type="transmembrane region" description="Helical" evidence="6">
    <location>
        <begin position="222"/>
        <end position="240"/>
    </location>
</feature>
<feature type="transmembrane region" description="Helical" evidence="6">
    <location>
        <begin position="351"/>
        <end position="377"/>
    </location>
</feature>
<organism evidence="8 9">
    <name type="scientific">Larsenimonas rhizosphaerae</name>
    <dbReference type="NCBI Taxonomy" id="2944682"/>
    <lineage>
        <taxon>Bacteria</taxon>
        <taxon>Pseudomonadati</taxon>
        <taxon>Pseudomonadota</taxon>
        <taxon>Gammaproteobacteria</taxon>
        <taxon>Oceanospirillales</taxon>
        <taxon>Halomonadaceae</taxon>
        <taxon>Larsenimonas</taxon>
    </lineage>
</organism>
<dbReference type="Proteomes" id="UP001165678">
    <property type="component" value="Unassembled WGS sequence"/>
</dbReference>
<name>A0AA41ZMU3_9GAMM</name>
<evidence type="ECO:0000313" key="8">
    <source>
        <dbReference type="EMBL" id="MCX2524773.1"/>
    </source>
</evidence>
<dbReference type="GO" id="GO:0022857">
    <property type="term" value="F:transmembrane transporter activity"/>
    <property type="evidence" value="ECO:0007669"/>
    <property type="project" value="InterPro"/>
</dbReference>
<comment type="subcellular location">
    <subcellularLocation>
        <location evidence="1">Membrane</location>
        <topology evidence="1">Multi-pass membrane protein</topology>
    </subcellularLocation>
</comment>
<proteinExistence type="predicted"/>
<keyword evidence="3 6" id="KW-0812">Transmembrane</keyword>
<feature type="domain" description="Major facilitator superfamily (MFS) profile" evidence="7">
    <location>
        <begin position="8"/>
        <end position="451"/>
    </location>
</feature>
<dbReference type="GO" id="GO:0016020">
    <property type="term" value="C:membrane"/>
    <property type="evidence" value="ECO:0007669"/>
    <property type="project" value="UniProtKB-SubCell"/>
</dbReference>
<feature type="transmembrane region" description="Helical" evidence="6">
    <location>
        <begin position="294"/>
        <end position="314"/>
    </location>
</feature>
<keyword evidence="2" id="KW-0813">Transport</keyword>
<dbReference type="RefSeq" id="WP_265896449.1">
    <property type="nucleotide sequence ID" value="NZ_JAPIVE010000003.1"/>
</dbReference>
<feature type="transmembrane region" description="Helical" evidence="6">
    <location>
        <begin position="326"/>
        <end position="345"/>
    </location>
</feature>
<sequence length="460" mass="47740">MTVAPRRVLQVVLLGTGTVSLGNSMLNPALPSFMQAFSVSAGHAAWVVSGFMVSMVLAMPLTSYLGQRYGRRRLYLVGMSLYTLGAVMGGVAFSFPQVLMARAVQGAASGLVIPLALPLLFKVFPAAERGRVTGVWASVVMLVPAVGPLVGALMVENGGWRGLFIMQVPLAVLAGAGACRCLPGRDGPSEAPVRFDGIGYGLIVTALLLVMGGGYWMSRGGGLNALAGIVAGLMVGAVLVRHERHHPAPLLALSIFGRRDFCHGMVVAVLHSVSMFSSLVLIPLWVQVVMGRSALWTGTALLCTAVFASGFGRLGGRWLDLHGPRWLIGSGLVVTAAATVALGRLPAEASIVSLCVLMALRGAGIGLSYMPSTTVALHTLPEALTTQGAAISNIARRVTASLAVVAVSVAIDLLPARGVALPDILHLLFTLSGLLLLLAVPSALRLTPTPIARQTGAESR</sequence>
<evidence type="ECO:0000256" key="6">
    <source>
        <dbReference type="SAM" id="Phobius"/>
    </source>
</evidence>
<evidence type="ECO:0000259" key="7">
    <source>
        <dbReference type="PROSITE" id="PS50850"/>
    </source>
</evidence>
<keyword evidence="4 6" id="KW-1133">Transmembrane helix</keyword>
<feature type="transmembrane region" description="Helical" evidence="6">
    <location>
        <begin position="424"/>
        <end position="444"/>
    </location>
</feature>
<feature type="transmembrane region" description="Helical" evidence="6">
    <location>
        <begin position="99"/>
        <end position="121"/>
    </location>
</feature>
<accession>A0AA41ZMU3</accession>
<feature type="transmembrane region" description="Helical" evidence="6">
    <location>
        <begin position="398"/>
        <end position="418"/>
    </location>
</feature>